<feature type="region of interest" description="Disordered" evidence="1">
    <location>
        <begin position="40"/>
        <end position="68"/>
    </location>
</feature>
<accession>A0A9P8P523</accession>
<gene>
    <name evidence="2" type="ORF">OGATHE_004158</name>
</gene>
<keyword evidence="3" id="KW-1185">Reference proteome</keyword>
<sequence length="158" mass="18159">MSLEQRHEFLASKTEQKYQNQLDVTNSNINELISKLEAHKDSMTSEQRKRFHGAMQSSTDKTTDLQESKERVSSCCIIVHHVWNTCTDQENDDPDQTRCGRPEQRATDRIEPEVFEDLWEVVFVHHFGRQMAVEGGLDKTGDECDKSKAAQSCNVRDA</sequence>
<evidence type="ECO:0000256" key="1">
    <source>
        <dbReference type="SAM" id="MobiDB-lite"/>
    </source>
</evidence>
<name>A0A9P8P523_9ASCO</name>
<protein>
    <submittedName>
        <fullName evidence="2">Uncharacterized protein</fullName>
    </submittedName>
</protein>
<dbReference type="EMBL" id="JAEUBD010001178">
    <property type="protein sequence ID" value="KAH3665342.1"/>
    <property type="molecule type" value="Genomic_DNA"/>
</dbReference>
<proteinExistence type="predicted"/>
<organism evidence="2 3">
    <name type="scientific">Ogataea polymorpha</name>
    <dbReference type="NCBI Taxonomy" id="460523"/>
    <lineage>
        <taxon>Eukaryota</taxon>
        <taxon>Fungi</taxon>
        <taxon>Dikarya</taxon>
        <taxon>Ascomycota</taxon>
        <taxon>Saccharomycotina</taxon>
        <taxon>Pichiomycetes</taxon>
        <taxon>Pichiales</taxon>
        <taxon>Pichiaceae</taxon>
        <taxon>Ogataea</taxon>
    </lineage>
</organism>
<reference evidence="2" key="2">
    <citation type="submission" date="2021-01" db="EMBL/GenBank/DDBJ databases">
        <authorList>
            <person name="Schikora-Tamarit M.A."/>
        </authorList>
    </citation>
    <scope>NUCLEOTIDE SEQUENCE</scope>
    <source>
        <strain evidence="2">NCAIM Y.01608</strain>
    </source>
</reference>
<comment type="caution">
    <text evidence="2">The sequence shown here is derived from an EMBL/GenBank/DDBJ whole genome shotgun (WGS) entry which is preliminary data.</text>
</comment>
<dbReference type="AlphaFoldDB" id="A0A9P8P523"/>
<evidence type="ECO:0000313" key="2">
    <source>
        <dbReference type="EMBL" id="KAH3665342.1"/>
    </source>
</evidence>
<reference evidence="2" key="1">
    <citation type="journal article" date="2021" name="Open Biol.">
        <title>Shared evolutionary footprints suggest mitochondrial oxidative damage underlies multiple complex I losses in fungi.</title>
        <authorList>
            <person name="Schikora-Tamarit M.A."/>
            <person name="Marcet-Houben M."/>
            <person name="Nosek J."/>
            <person name="Gabaldon T."/>
        </authorList>
    </citation>
    <scope>NUCLEOTIDE SEQUENCE</scope>
    <source>
        <strain evidence="2">NCAIM Y.01608</strain>
    </source>
</reference>
<dbReference type="Proteomes" id="UP000788993">
    <property type="component" value="Unassembled WGS sequence"/>
</dbReference>
<evidence type="ECO:0000313" key="3">
    <source>
        <dbReference type="Proteomes" id="UP000788993"/>
    </source>
</evidence>